<dbReference type="RefSeq" id="WP_006006221.1">
    <property type="nucleotide sequence ID" value="NZ_BAET01000025.1"/>
</dbReference>
<proteinExistence type="predicted"/>
<reference evidence="6 7" key="2">
    <citation type="journal article" date="2017" name="Antonie Van Leeuwenhoek">
        <title>Rhizobium rhizosphaerae sp. nov., a novel species isolated from rice rhizosphere.</title>
        <authorList>
            <person name="Zhao J.J."/>
            <person name="Zhang J."/>
            <person name="Zhang R.J."/>
            <person name="Zhang C.W."/>
            <person name="Yin H.Q."/>
            <person name="Zhang X.X."/>
        </authorList>
    </citation>
    <scope>NUCLEOTIDE SEQUENCE [LARGE SCALE GENOMIC DNA]</scope>
    <source>
        <strain evidence="6 7">ACAM 611</strain>
    </source>
</reference>
<comment type="caution">
    <text evidence="6">The sequence shown here is derived from an EMBL/GenBank/DDBJ whole genome shotgun (WGS) entry which is preliminary data.</text>
</comment>
<dbReference type="InterPro" id="IPR035979">
    <property type="entry name" value="RBD_domain_sf"/>
</dbReference>
<keyword evidence="1" id="KW-0677">Repeat</keyword>
<dbReference type="PANTHER" id="PTHR23236:SF119">
    <property type="entry name" value="NUCLEAR RNA-BINDING PROTEIN SART-3"/>
    <property type="match status" value="1"/>
</dbReference>
<dbReference type="EMBL" id="BAET01000025">
    <property type="protein sequence ID" value="GAB56264.1"/>
    <property type="molecule type" value="Genomic_DNA"/>
</dbReference>
<dbReference type="OrthoDB" id="9798855at2"/>
<keyword evidence="2" id="KW-0694">RNA-binding</keyword>
<evidence type="ECO:0000256" key="3">
    <source>
        <dbReference type="SAM" id="Phobius"/>
    </source>
</evidence>
<dbReference type="STRING" id="56804.BAE46_12400"/>
<dbReference type="Proteomes" id="UP000053586">
    <property type="component" value="Unassembled WGS sequence"/>
</dbReference>
<dbReference type="SMART" id="SM00360">
    <property type="entry name" value="RRM"/>
    <property type="match status" value="1"/>
</dbReference>
<reference evidence="6 7" key="1">
    <citation type="journal article" date="2012" name="J. Bacteriol.">
        <title>Genome sequence of proteorhodopsin-containing sea ice bacterium Glaciecola punicea ACAM 611T.</title>
        <authorList>
            <person name="Qin Q.-L."/>
            <person name="Xie B.-B."/>
            <person name="Shu Y.-L."/>
            <person name="Rong J.-C."/>
            <person name="Zhao D.-L."/>
            <person name="Zhang X.-Y."/>
            <person name="Chen X.-L."/>
            <person name="Zhou B.-C."/>
            <person name="Zhanga Y.-Z."/>
        </authorList>
    </citation>
    <scope>NUCLEOTIDE SEQUENCE [LARGE SCALE GENOMIC DNA]</scope>
    <source>
        <strain evidence="6 7">ACAM 611</strain>
    </source>
</reference>
<accession>H5TD87</accession>
<dbReference type="PANTHER" id="PTHR23236">
    <property type="entry name" value="EUKARYOTIC TRANSLATION INITIATION FACTOR 4B/4H"/>
    <property type="match status" value="1"/>
</dbReference>
<feature type="chain" id="PRO_5003598786" evidence="4">
    <location>
        <begin position="30"/>
        <end position="169"/>
    </location>
</feature>
<name>H5TD87_9ALTE</name>
<evidence type="ECO:0000256" key="2">
    <source>
        <dbReference type="ARBA" id="ARBA00022884"/>
    </source>
</evidence>
<evidence type="ECO:0000313" key="7">
    <source>
        <dbReference type="Proteomes" id="UP000053586"/>
    </source>
</evidence>
<dbReference type="AlphaFoldDB" id="H5TD87"/>
<dbReference type="SUPFAM" id="SSF54928">
    <property type="entry name" value="RNA-binding domain, RBD"/>
    <property type="match status" value="1"/>
</dbReference>
<protein>
    <submittedName>
        <fullName evidence="6">RNA-binding protein</fullName>
    </submittedName>
</protein>
<dbReference type="GO" id="GO:0003723">
    <property type="term" value="F:RNA binding"/>
    <property type="evidence" value="ECO:0007669"/>
    <property type="project" value="UniProtKB-KW"/>
</dbReference>
<keyword evidence="3" id="KW-0812">Transmembrane</keyword>
<keyword evidence="3" id="KW-1133">Transmembrane helix</keyword>
<gene>
    <name evidence="6" type="ORF">GPUN_2149</name>
</gene>
<feature type="signal peptide" evidence="4">
    <location>
        <begin position="1"/>
        <end position="29"/>
    </location>
</feature>
<evidence type="ECO:0000259" key="5">
    <source>
        <dbReference type="PROSITE" id="PS50102"/>
    </source>
</evidence>
<dbReference type="InterPro" id="IPR000504">
    <property type="entry name" value="RRM_dom"/>
</dbReference>
<organism evidence="6 7">
    <name type="scientific">Glaciecola punicea ACAM 611</name>
    <dbReference type="NCBI Taxonomy" id="1121923"/>
    <lineage>
        <taxon>Bacteria</taxon>
        <taxon>Pseudomonadati</taxon>
        <taxon>Pseudomonadota</taxon>
        <taxon>Gammaproteobacteria</taxon>
        <taxon>Alteromonadales</taxon>
        <taxon>Alteromonadaceae</taxon>
        <taxon>Glaciecola</taxon>
    </lineage>
</organism>
<sequence>MISVKTSLAFVIAFALAILAYLISSAAFAANLTHLLPSIFIIVTVVCFMVVSSVQSSARPNSQSVASELSSSLANNTVEPAPADADETSTLYVGNLAYKANEQIVQEYFEKVAVVKSVRLVKDKRTGRRKGFGFIEINSGDETAFIEKLNESELMERNIIVRPANEKQH</sequence>
<keyword evidence="7" id="KW-1185">Reference proteome</keyword>
<evidence type="ECO:0000256" key="4">
    <source>
        <dbReference type="SAM" id="SignalP"/>
    </source>
</evidence>
<evidence type="ECO:0000313" key="6">
    <source>
        <dbReference type="EMBL" id="GAB56264.1"/>
    </source>
</evidence>
<dbReference type="PROSITE" id="PS50102">
    <property type="entry name" value="RRM"/>
    <property type="match status" value="1"/>
</dbReference>
<dbReference type="eggNOG" id="COG0724">
    <property type="taxonomic scope" value="Bacteria"/>
</dbReference>
<keyword evidence="3" id="KW-0472">Membrane</keyword>
<dbReference type="InterPro" id="IPR012677">
    <property type="entry name" value="Nucleotide-bd_a/b_plait_sf"/>
</dbReference>
<evidence type="ECO:0000256" key="1">
    <source>
        <dbReference type="ARBA" id="ARBA00022737"/>
    </source>
</evidence>
<keyword evidence="4" id="KW-0732">Signal</keyword>
<feature type="domain" description="RRM" evidence="5">
    <location>
        <begin position="89"/>
        <end position="166"/>
    </location>
</feature>
<dbReference type="Gene3D" id="3.30.70.330">
    <property type="match status" value="1"/>
</dbReference>
<feature type="transmembrane region" description="Helical" evidence="3">
    <location>
        <begin position="39"/>
        <end position="58"/>
    </location>
</feature>
<dbReference type="Pfam" id="PF00076">
    <property type="entry name" value="RRM_1"/>
    <property type="match status" value="1"/>
</dbReference>